<evidence type="ECO:0000256" key="1">
    <source>
        <dbReference type="ARBA" id="ARBA00000900"/>
    </source>
</evidence>
<keyword evidence="8 13" id="KW-0863">Zinc-finger</keyword>
<dbReference type="Pfam" id="PF13639">
    <property type="entry name" value="zf-RING_2"/>
    <property type="match status" value="1"/>
</dbReference>
<dbReference type="InterPro" id="IPR044600">
    <property type="entry name" value="ATL1/ATL16-like"/>
</dbReference>
<feature type="region of interest" description="Disordered" evidence="14">
    <location>
        <begin position="1"/>
        <end position="27"/>
    </location>
</feature>
<evidence type="ECO:0000256" key="11">
    <source>
        <dbReference type="ARBA" id="ARBA00022989"/>
    </source>
</evidence>
<gene>
    <name evidence="18" type="ORF">HPP92_002141</name>
    <name evidence="17" type="ORF">HPP92_002432</name>
</gene>
<evidence type="ECO:0000256" key="10">
    <source>
        <dbReference type="ARBA" id="ARBA00022833"/>
    </source>
</evidence>
<evidence type="ECO:0000313" key="19">
    <source>
        <dbReference type="Proteomes" id="UP000636800"/>
    </source>
</evidence>
<evidence type="ECO:0000256" key="4">
    <source>
        <dbReference type="ARBA" id="ARBA00012483"/>
    </source>
</evidence>
<protein>
    <recommendedName>
        <fullName evidence="4">RING-type E3 ubiquitin transferase</fullName>
        <ecNumber evidence="4">2.3.2.27</ecNumber>
    </recommendedName>
</protein>
<evidence type="ECO:0000313" key="18">
    <source>
        <dbReference type="EMBL" id="KAG0502069.1"/>
    </source>
</evidence>
<dbReference type="Proteomes" id="UP000639772">
    <property type="component" value="Chromosome 1"/>
</dbReference>
<dbReference type="Proteomes" id="UP000636800">
    <property type="component" value="Chromosome 1"/>
</dbReference>
<dbReference type="GO" id="GO:0016567">
    <property type="term" value="P:protein ubiquitination"/>
    <property type="evidence" value="ECO:0007669"/>
    <property type="project" value="InterPro"/>
</dbReference>
<feature type="region of interest" description="Disordered" evidence="14">
    <location>
        <begin position="184"/>
        <end position="204"/>
    </location>
</feature>
<comment type="caution">
    <text evidence="18">The sequence shown here is derived from an EMBL/GenBank/DDBJ whole genome shotgun (WGS) entry which is preliminary data.</text>
</comment>
<dbReference type="SMART" id="SM00184">
    <property type="entry name" value="RING"/>
    <property type="match status" value="1"/>
</dbReference>
<evidence type="ECO:0000256" key="6">
    <source>
        <dbReference type="ARBA" id="ARBA00022692"/>
    </source>
</evidence>
<feature type="compositionally biased region" description="Basic and acidic residues" evidence="14">
    <location>
        <begin position="187"/>
        <end position="204"/>
    </location>
</feature>
<dbReference type="EMBL" id="JADCNM010000001">
    <property type="protein sequence ID" value="KAG0502069.1"/>
    <property type="molecule type" value="Genomic_DNA"/>
</dbReference>
<dbReference type="OrthoDB" id="8062037at2759"/>
<dbReference type="EC" id="2.3.2.27" evidence="4"/>
<evidence type="ECO:0000256" key="12">
    <source>
        <dbReference type="ARBA" id="ARBA00023136"/>
    </source>
</evidence>
<evidence type="ECO:0000256" key="5">
    <source>
        <dbReference type="ARBA" id="ARBA00022679"/>
    </source>
</evidence>
<dbReference type="Gene3D" id="3.30.40.10">
    <property type="entry name" value="Zinc/RING finger domain, C3HC4 (zinc finger)"/>
    <property type="match status" value="1"/>
</dbReference>
<keyword evidence="7" id="KW-0479">Metal-binding</keyword>
<proteinExistence type="predicted"/>
<feature type="domain" description="RING-type" evidence="16">
    <location>
        <begin position="106"/>
        <end position="148"/>
    </location>
</feature>
<evidence type="ECO:0000256" key="13">
    <source>
        <dbReference type="PROSITE-ProRule" id="PRU00175"/>
    </source>
</evidence>
<dbReference type="InterPro" id="IPR013083">
    <property type="entry name" value="Znf_RING/FYVE/PHD"/>
</dbReference>
<dbReference type="GO" id="GO:0008270">
    <property type="term" value="F:zinc ion binding"/>
    <property type="evidence" value="ECO:0007669"/>
    <property type="project" value="UniProtKB-KW"/>
</dbReference>
<feature type="transmembrane region" description="Helical" evidence="15">
    <location>
        <begin position="32"/>
        <end position="53"/>
    </location>
</feature>
<keyword evidence="19" id="KW-1185">Reference proteome</keyword>
<keyword evidence="6 15" id="KW-0812">Transmembrane</keyword>
<dbReference type="GO" id="GO:0061630">
    <property type="term" value="F:ubiquitin protein ligase activity"/>
    <property type="evidence" value="ECO:0007669"/>
    <property type="project" value="UniProtKB-EC"/>
</dbReference>
<dbReference type="InterPro" id="IPR001841">
    <property type="entry name" value="Znf_RING"/>
</dbReference>
<evidence type="ECO:0000256" key="7">
    <source>
        <dbReference type="ARBA" id="ARBA00022723"/>
    </source>
</evidence>
<keyword evidence="9" id="KW-0833">Ubl conjugation pathway</keyword>
<dbReference type="GO" id="GO:0016020">
    <property type="term" value="C:membrane"/>
    <property type="evidence" value="ECO:0007669"/>
    <property type="project" value="UniProtKB-SubCell"/>
</dbReference>
<dbReference type="PANTHER" id="PTHR46913">
    <property type="entry name" value="RING-H2 FINGER PROTEIN ATL16"/>
    <property type="match status" value="1"/>
</dbReference>
<name>A0A835S119_VANPL</name>
<reference evidence="19 20" key="1">
    <citation type="journal article" date="2020" name="Nat. Food">
        <title>A phased Vanilla planifolia genome enables genetic improvement of flavour and production.</title>
        <authorList>
            <person name="Hasing T."/>
            <person name="Tang H."/>
            <person name="Brym M."/>
            <person name="Khazi F."/>
            <person name="Huang T."/>
            <person name="Chambers A.H."/>
        </authorList>
    </citation>
    <scope>NUCLEOTIDE SEQUENCE [LARGE SCALE GENOMIC DNA]</scope>
    <source>
        <tissue evidence="18">Leaf</tissue>
    </source>
</reference>
<sequence>MLALPPSRAPTNPQSSPSSSSSSSYSSMNPPITVIAVLGILMTSIFMFTYYVFVIKCCLRCRQPNSLLLSFYATPTSALKPSDITAIPTFLFPSPAFPSGTSPSECAVCLAEFHAGELLRLLPACGHAFHIDCVDMWLQSSANCPLCRAAVVPAVNHGVIDIAAPARSEEIEVVVEMFDEVSQDATPETRKMEMGHADEAFEQE</sequence>
<dbReference type="AlphaFoldDB" id="A0A835S119"/>
<organism evidence="18 20">
    <name type="scientific">Vanilla planifolia</name>
    <name type="common">Vanilla</name>
    <dbReference type="NCBI Taxonomy" id="51239"/>
    <lineage>
        <taxon>Eukaryota</taxon>
        <taxon>Viridiplantae</taxon>
        <taxon>Streptophyta</taxon>
        <taxon>Embryophyta</taxon>
        <taxon>Tracheophyta</taxon>
        <taxon>Spermatophyta</taxon>
        <taxon>Magnoliopsida</taxon>
        <taxon>Liliopsida</taxon>
        <taxon>Asparagales</taxon>
        <taxon>Orchidaceae</taxon>
        <taxon>Vanilloideae</taxon>
        <taxon>Vanilleae</taxon>
        <taxon>Vanilla</taxon>
    </lineage>
</organism>
<dbReference type="PANTHER" id="PTHR46913:SF1">
    <property type="entry name" value="RING-H2 FINGER PROTEIN ATL16"/>
    <property type="match status" value="1"/>
</dbReference>
<evidence type="ECO:0000256" key="8">
    <source>
        <dbReference type="ARBA" id="ARBA00022771"/>
    </source>
</evidence>
<keyword evidence="5" id="KW-0808">Transferase</keyword>
<keyword evidence="11 15" id="KW-1133">Transmembrane helix</keyword>
<evidence type="ECO:0000256" key="14">
    <source>
        <dbReference type="SAM" id="MobiDB-lite"/>
    </source>
</evidence>
<keyword evidence="12 15" id="KW-0472">Membrane</keyword>
<evidence type="ECO:0000256" key="3">
    <source>
        <dbReference type="ARBA" id="ARBA00004906"/>
    </source>
</evidence>
<comment type="pathway">
    <text evidence="3">Protein modification; protein ubiquitination.</text>
</comment>
<feature type="compositionally biased region" description="Low complexity" evidence="14">
    <location>
        <begin position="15"/>
        <end position="27"/>
    </location>
</feature>
<evidence type="ECO:0000313" key="17">
    <source>
        <dbReference type="EMBL" id="KAG0497741.1"/>
    </source>
</evidence>
<accession>A0A835S119</accession>
<dbReference type="CDD" id="cd16461">
    <property type="entry name" value="RING-H2_EL5-like"/>
    <property type="match status" value="1"/>
</dbReference>
<evidence type="ECO:0000256" key="9">
    <source>
        <dbReference type="ARBA" id="ARBA00022786"/>
    </source>
</evidence>
<evidence type="ECO:0000313" key="20">
    <source>
        <dbReference type="Proteomes" id="UP000639772"/>
    </source>
</evidence>
<dbReference type="PROSITE" id="PS50089">
    <property type="entry name" value="ZF_RING_2"/>
    <property type="match status" value="1"/>
</dbReference>
<dbReference type="SUPFAM" id="SSF57850">
    <property type="entry name" value="RING/U-box"/>
    <property type="match status" value="1"/>
</dbReference>
<comment type="catalytic activity">
    <reaction evidence="1">
        <text>S-ubiquitinyl-[E2 ubiquitin-conjugating enzyme]-L-cysteine + [acceptor protein]-L-lysine = [E2 ubiquitin-conjugating enzyme]-L-cysteine + N(6)-ubiquitinyl-[acceptor protein]-L-lysine.</text>
        <dbReference type="EC" id="2.3.2.27"/>
    </reaction>
</comment>
<comment type="subcellular location">
    <subcellularLocation>
        <location evidence="2">Membrane</location>
        <topology evidence="2">Single-pass membrane protein</topology>
    </subcellularLocation>
</comment>
<keyword evidence="10" id="KW-0862">Zinc</keyword>
<evidence type="ECO:0000256" key="2">
    <source>
        <dbReference type="ARBA" id="ARBA00004167"/>
    </source>
</evidence>
<evidence type="ECO:0000259" key="16">
    <source>
        <dbReference type="PROSITE" id="PS50089"/>
    </source>
</evidence>
<dbReference type="EMBL" id="JADCNL010000001">
    <property type="protein sequence ID" value="KAG0497741.1"/>
    <property type="molecule type" value="Genomic_DNA"/>
</dbReference>
<evidence type="ECO:0000256" key="15">
    <source>
        <dbReference type="SAM" id="Phobius"/>
    </source>
</evidence>